<accession>A0A7L3L0K5</accession>
<dbReference type="PANTHER" id="PTHR24381">
    <property type="entry name" value="ZINC FINGER PROTEIN"/>
    <property type="match status" value="1"/>
</dbReference>
<evidence type="ECO:0000313" key="7">
    <source>
        <dbReference type="EMBL" id="NXU47536.1"/>
    </source>
</evidence>
<name>A0A7L3L0K5_9CHAR</name>
<protein>
    <submittedName>
        <fullName evidence="7">ZN282 protein</fullName>
    </submittedName>
</protein>
<keyword evidence="4" id="KW-0862">Zinc</keyword>
<dbReference type="InterPro" id="IPR013087">
    <property type="entry name" value="Znf_C2H2_type"/>
</dbReference>
<sequence length="74" mass="8468">HTGEKPFSCPKCGRTFRATKSLQKHQKVHQVLASRTFSCFFCGKSLTSKENLESHQRIHTGERPFSCHLCGRTF</sequence>
<dbReference type="GO" id="GO:0000981">
    <property type="term" value="F:DNA-binding transcription factor activity, RNA polymerase II-specific"/>
    <property type="evidence" value="ECO:0007669"/>
    <property type="project" value="TreeGrafter"/>
</dbReference>
<dbReference type="FunFam" id="3.30.160.60:FF:000710">
    <property type="entry name" value="Zinc finger protein 768"/>
    <property type="match status" value="1"/>
</dbReference>
<evidence type="ECO:0000256" key="5">
    <source>
        <dbReference type="PROSITE-ProRule" id="PRU00042"/>
    </source>
</evidence>
<evidence type="ECO:0000313" key="8">
    <source>
        <dbReference type="Proteomes" id="UP000582182"/>
    </source>
</evidence>
<dbReference type="GO" id="GO:0005634">
    <property type="term" value="C:nucleus"/>
    <property type="evidence" value="ECO:0007669"/>
    <property type="project" value="TreeGrafter"/>
</dbReference>
<dbReference type="OrthoDB" id="427030at2759"/>
<feature type="domain" description="C2H2-type" evidence="6">
    <location>
        <begin position="37"/>
        <end position="64"/>
    </location>
</feature>
<dbReference type="PANTHER" id="PTHR24381:SF445">
    <property type="entry name" value="GASTRULA ZINC FINGER PROTEIN XLCGF28.1-LIKE-RELATED"/>
    <property type="match status" value="1"/>
</dbReference>
<dbReference type="EMBL" id="VZTY01001349">
    <property type="protein sequence ID" value="NXU47536.1"/>
    <property type="molecule type" value="Genomic_DNA"/>
</dbReference>
<dbReference type="PROSITE" id="PS50157">
    <property type="entry name" value="ZINC_FINGER_C2H2_2"/>
    <property type="match status" value="2"/>
</dbReference>
<reference evidence="7 8" key="1">
    <citation type="submission" date="2019-09" db="EMBL/GenBank/DDBJ databases">
        <title>Bird 10,000 Genomes (B10K) Project - Family phase.</title>
        <authorList>
            <person name="Zhang G."/>
        </authorList>
    </citation>
    <scope>NUCLEOTIDE SEQUENCE [LARGE SCALE GENOMIC DNA]</scope>
    <source>
        <strain evidence="7">B10K-DU-029-46</strain>
    </source>
</reference>
<dbReference type="GO" id="GO:0008270">
    <property type="term" value="F:zinc ion binding"/>
    <property type="evidence" value="ECO:0007669"/>
    <property type="project" value="UniProtKB-KW"/>
</dbReference>
<feature type="non-terminal residue" evidence="7">
    <location>
        <position position="1"/>
    </location>
</feature>
<dbReference type="GO" id="GO:0000977">
    <property type="term" value="F:RNA polymerase II transcription regulatory region sequence-specific DNA binding"/>
    <property type="evidence" value="ECO:0007669"/>
    <property type="project" value="TreeGrafter"/>
</dbReference>
<dbReference type="SMART" id="SM00355">
    <property type="entry name" value="ZnF_C2H2"/>
    <property type="match status" value="2"/>
</dbReference>
<comment type="caution">
    <text evidence="7">The sequence shown here is derived from an EMBL/GenBank/DDBJ whole genome shotgun (WGS) entry which is preliminary data.</text>
</comment>
<feature type="non-terminal residue" evidence="7">
    <location>
        <position position="74"/>
    </location>
</feature>
<keyword evidence="2" id="KW-0677">Repeat</keyword>
<organism evidence="7 8">
    <name type="scientific">Turnix velox</name>
    <name type="common">Little buttonquail</name>
    <dbReference type="NCBI Taxonomy" id="2529409"/>
    <lineage>
        <taxon>Eukaryota</taxon>
        <taxon>Metazoa</taxon>
        <taxon>Chordata</taxon>
        <taxon>Craniata</taxon>
        <taxon>Vertebrata</taxon>
        <taxon>Euteleostomi</taxon>
        <taxon>Archelosauria</taxon>
        <taxon>Archosauria</taxon>
        <taxon>Dinosauria</taxon>
        <taxon>Saurischia</taxon>
        <taxon>Theropoda</taxon>
        <taxon>Coelurosauria</taxon>
        <taxon>Aves</taxon>
        <taxon>Neognathae</taxon>
        <taxon>Neoaves</taxon>
        <taxon>Charadriiformes</taxon>
        <taxon>Turnicidae</taxon>
        <taxon>Turnix</taxon>
    </lineage>
</organism>
<dbReference type="AlphaFoldDB" id="A0A7L3L0K5"/>
<evidence type="ECO:0000256" key="2">
    <source>
        <dbReference type="ARBA" id="ARBA00022737"/>
    </source>
</evidence>
<keyword evidence="8" id="KW-1185">Reference proteome</keyword>
<dbReference type="SUPFAM" id="SSF57667">
    <property type="entry name" value="beta-beta-alpha zinc fingers"/>
    <property type="match status" value="2"/>
</dbReference>
<proteinExistence type="predicted"/>
<evidence type="ECO:0000256" key="4">
    <source>
        <dbReference type="ARBA" id="ARBA00022833"/>
    </source>
</evidence>
<evidence type="ECO:0000259" key="6">
    <source>
        <dbReference type="PROSITE" id="PS50157"/>
    </source>
</evidence>
<keyword evidence="3 5" id="KW-0863">Zinc-finger</keyword>
<evidence type="ECO:0000256" key="1">
    <source>
        <dbReference type="ARBA" id="ARBA00022723"/>
    </source>
</evidence>
<dbReference type="InterPro" id="IPR036236">
    <property type="entry name" value="Znf_C2H2_sf"/>
</dbReference>
<dbReference type="Pfam" id="PF00096">
    <property type="entry name" value="zf-C2H2"/>
    <property type="match status" value="1"/>
</dbReference>
<dbReference type="Gene3D" id="3.30.160.60">
    <property type="entry name" value="Classic Zinc Finger"/>
    <property type="match status" value="3"/>
</dbReference>
<evidence type="ECO:0000256" key="3">
    <source>
        <dbReference type="ARBA" id="ARBA00022771"/>
    </source>
</evidence>
<gene>
    <name evidence="7" type="primary">Znf282_0</name>
    <name evidence="7" type="ORF">TURVEL_R06729</name>
</gene>
<dbReference type="Proteomes" id="UP000582182">
    <property type="component" value="Unassembled WGS sequence"/>
</dbReference>
<dbReference type="FunFam" id="3.30.160.60:FF:000414">
    <property type="entry name" value="Zinc finger protein 398"/>
    <property type="match status" value="1"/>
</dbReference>
<dbReference type="PROSITE" id="PS00028">
    <property type="entry name" value="ZINC_FINGER_C2H2_1"/>
    <property type="match status" value="2"/>
</dbReference>
<dbReference type="Pfam" id="PF13913">
    <property type="entry name" value="zf-C2HC_2"/>
    <property type="match status" value="1"/>
</dbReference>
<keyword evidence="1" id="KW-0479">Metal-binding</keyword>
<feature type="domain" description="C2H2-type" evidence="6">
    <location>
        <begin position="7"/>
        <end position="29"/>
    </location>
</feature>